<dbReference type="GO" id="GO:0017025">
    <property type="term" value="F:TBP-class protein binding"/>
    <property type="evidence" value="ECO:0007669"/>
    <property type="project" value="InterPro"/>
</dbReference>
<feature type="repeat" description="2" evidence="7">
    <location>
        <begin position="229"/>
        <end position="310"/>
    </location>
</feature>
<dbReference type="Pfam" id="PF08271">
    <property type="entry name" value="Zn_Ribbon_TF"/>
    <property type="match status" value="1"/>
</dbReference>
<dbReference type="SUPFAM" id="SSF57783">
    <property type="entry name" value="Zinc beta-ribbon"/>
    <property type="match status" value="1"/>
</dbReference>
<dbReference type="InterPro" id="IPR013150">
    <property type="entry name" value="TFIIB_cyclin"/>
</dbReference>
<evidence type="ECO:0000256" key="2">
    <source>
        <dbReference type="ARBA" id="ARBA00013932"/>
    </source>
</evidence>
<protein>
    <recommendedName>
        <fullName evidence="2 7">Transcription initiation factor IIB</fullName>
        <shortName evidence="7">TFIIB</shortName>
    </recommendedName>
</protein>
<evidence type="ECO:0000259" key="10">
    <source>
        <dbReference type="PROSITE" id="PS51134"/>
    </source>
</evidence>
<evidence type="ECO:0000256" key="8">
    <source>
        <dbReference type="PROSITE-ProRule" id="PRU00469"/>
    </source>
</evidence>
<dbReference type="GO" id="GO:0070897">
    <property type="term" value="P:transcription preinitiation complex assembly"/>
    <property type="evidence" value="ECO:0007669"/>
    <property type="project" value="InterPro"/>
</dbReference>
<organism evidence="11 12">
    <name type="scientific">Nitrosotalea sinensis</name>
    <dbReference type="NCBI Taxonomy" id="1499975"/>
    <lineage>
        <taxon>Archaea</taxon>
        <taxon>Nitrososphaerota</taxon>
        <taxon>Nitrososphaeria</taxon>
        <taxon>Nitrosotaleales</taxon>
        <taxon>Nitrosotaleaceae</taxon>
        <taxon>Nitrosotalea</taxon>
    </lineage>
</organism>
<keyword evidence="5 7" id="KW-0804">Transcription</keyword>
<dbReference type="CDD" id="cd20550">
    <property type="entry name" value="CYCLIN_TFIIB_archaea_like_rpt2"/>
    <property type="match status" value="1"/>
</dbReference>
<accession>A0A2H1EET1</accession>
<comment type="function">
    <text evidence="6 7">Stabilizes TBP binding to an archaeal box-A promoter. Also responsible for recruiting RNA polymerase II to the pre-initiation complex (DNA-TBP-TFIIB).</text>
</comment>
<dbReference type="EMBL" id="FRFC01000003">
    <property type="protein sequence ID" value="SHO43410.1"/>
    <property type="molecule type" value="Genomic_DNA"/>
</dbReference>
<evidence type="ECO:0000256" key="5">
    <source>
        <dbReference type="ARBA" id="ARBA00023163"/>
    </source>
</evidence>
<dbReference type="GO" id="GO:0003743">
    <property type="term" value="F:translation initiation factor activity"/>
    <property type="evidence" value="ECO:0007669"/>
    <property type="project" value="UniProtKB-KW"/>
</dbReference>
<dbReference type="GO" id="GO:0008270">
    <property type="term" value="F:zinc ion binding"/>
    <property type="evidence" value="ECO:0007669"/>
    <property type="project" value="UniProtKB-UniRule"/>
</dbReference>
<evidence type="ECO:0000313" key="11">
    <source>
        <dbReference type="EMBL" id="SHO43410.1"/>
    </source>
</evidence>
<dbReference type="Gene3D" id="1.10.472.10">
    <property type="entry name" value="Cyclin-like"/>
    <property type="match status" value="1"/>
</dbReference>
<dbReference type="PROSITE" id="PS00782">
    <property type="entry name" value="TFIIB"/>
    <property type="match status" value="2"/>
</dbReference>
<dbReference type="InterPro" id="IPR023486">
    <property type="entry name" value="TFIIB_CS"/>
</dbReference>
<keyword evidence="4 7" id="KW-0805">Transcription regulation</keyword>
<dbReference type="HAMAP" id="MF_00383">
    <property type="entry name" value="TF2B_arch"/>
    <property type="match status" value="1"/>
</dbReference>
<dbReference type="AlphaFoldDB" id="A0A2H1EET1"/>
<feature type="binding site" evidence="7">
    <location>
        <position position="44"/>
    </location>
    <ligand>
        <name>Zn(2+)</name>
        <dbReference type="ChEBI" id="CHEBI:29105"/>
    </ligand>
</feature>
<dbReference type="SUPFAM" id="SSF47954">
    <property type="entry name" value="Cyclin-like"/>
    <property type="match status" value="2"/>
</dbReference>
<feature type="binding site" evidence="7">
    <location>
        <position position="22"/>
    </location>
    <ligand>
        <name>Zn(2+)</name>
        <dbReference type="ChEBI" id="CHEBI:29105"/>
    </ligand>
</feature>
<keyword evidence="11" id="KW-0648">Protein biosynthesis</keyword>
<dbReference type="Pfam" id="PF00382">
    <property type="entry name" value="TFIIB"/>
    <property type="match status" value="2"/>
</dbReference>
<dbReference type="InterPro" id="IPR023484">
    <property type="entry name" value="TFIIB_arc"/>
</dbReference>
<gene>
    <name evidence="7 11" type="primary">tfb</name>
    <name evidence="11" type="ORF">NSIN_20053</name>
</gene>
<feature type="compositionally biased region" description="Basic and acidic residues" evidence="9">
    <location>
        <begin position="61"/>
        <end position="72"/>
    </location>
</feature>
<keyword evidence="3 7" id="KW-0677">Repeat</keyword>
<dbReference type="GO" id="GO:0097550">
    <property type="term" value="C:transcription preinitiation complex"/>
    <property type="evidence" value="ECO:0007669"/>
    <property type="project" value="TreeGrafter"/>
</dbReference>
<evidence type="ECO:0000256" key="4">
    <source>
        <dbReference type="ARBA" id="ARBA00023015"/>
    </source>
</evidence>
<dbReference type="PANTHER" id="PTHR11618:SF13">
    <property type="entry name" value="TRANSCRIPTION INITIATION FACTOR IIB"/>
    <property type="match status" value="1"/>
</dbReference>
<dbReference type="InterPro" id="IPR036915">
    <property type="entry name" value="Cyclin-like_sf"/>
</dbReference>
<dbReference type="FunFam" id="1.10.472.170:FF:000001">
    <property type="entry name" value="Transcription initiation factor IIB"/>
    <property type="match status" value="1"/>
</dbReference>
<keyword evidence="11" id="KW-0396">Initiation factor</keyword>
<keyword evidence="8" id="KW-0863">Zinc-finger</keyword>
<dbReference type="Gene3D" id="1.10.472.170">
    <property type="match status" value="1"/>
</dbReference>
<name>A0A2H1EET1_9ARCH</name>
<evidence type="ECO:0000256" key="9">
    <source>
        <dbReference type="SAM" id="MobiDB-lite"/>
    </source>
</evidence>
<feature type="domain" description="TFIIB-type" evidence="10">
    <location>
        <begin position="18"/>
        <end position="49"/>
    </location>
</feature>
<dbReference type="PRINTS" id="PR00685">
    <property type="entry name" value="TIFACTORIIB"/>
</dbReference>
<dbReference type="InterPro" id="IPR013763">
    <property type="entry name" value="Cyclin-like_dom"/>
</dbReference>
<feature type="repeat" description="1" evidence="7">
    <location>
        <begin position="135"/>
        <end position="218"/>
    </location>
</feature>
<proteinExistence type="inferred from homology"/>
<comment type="similarity">
    <text evidence="1 7">Belongs to the TFIIB family.</text>
</comment>
<dbReference type="InterPro" id="IPR000812">
    <property type="entry name" value="TFIIB"/>
</dbReference>
<keyword evidence="7" id="KW-0479">Metal-binding</keyword>
<feature type="binding site" evidence="7">
    <location>
        <position position="41"/>
    </location>
    <ligand>
        <name>Zn(2+)</name>
        <dbReference type="ChEBI" id="CHEBI:29105"/>
    </ligand>
</feature>
<evidence type="ECO:0000313" key="12">
    <source>
        <dbReference type="Proteomes" id="UP000232412"/>
    </source>
</evidence>
<keyword evidence="7" id="KW-0862">Zinc</keyword>
<feature type="binding site" evidence="7">
    <location>
        <position position="25"/>
    </location>
    <ligand>
        <name>Zn(2+)</name>
        <dbReference type="ChEBI" id="CHEBI:29105"/>
    </ligand>
</feature>
<evidence type="ECO:0000256" key="6">
    <source>
        <dbReference type="ARBA" id="ARBA00053882"/>
    </source>
</evidence>
<evidence type="ECO:0000256" key="7">
    <source>
        <dbReference type="HAMAP-Rule" id="MF_00383"/>
    </source>
</evidence>
<feature type="region of interest" description="Disordered" evidence="9">
    <location>
        <begin position="57"/>
        <end position="78"/>
    </location>
</feature>
<dbReference type="FunFam" id="1.10.472.10:FF:000023">
    <property type="entry name" value="Transcription initiation factor IIB"/>
    <property type="match status" value="1"/>
</dbReference>
<dbReference type="InterPro" id="IPR013137">
    <property type="entry name" value="Znf_TFIIB"/>
</dbReference>
<dbReference type="SMART" id="SM00385">
    <property type="entry name" value="CYCLIN"/>
    <property type="match status" value="2"/>
</dbReference>
<evidence type="ECO:0000256" key="3">
    <source>
        <dbReference type="ARBA" id="ARBA00022737"/>
    </source>
</evidence>
<sequence length="314" mass="34608">MLIEILIRYYMTRESFGSGGRCPRCGKGPMVTDNTTGEMFCGGCGFVLTERVEESGPEWRSFSKEEHEDRSRTGTPTSLAMHDMGLATIIGPADKDASGKPLSASMKSTIERLRTWDSRSQVHEPVDRNFRQAFSELDRLKDKLALSDAVIEKTAYIYRKALDKGLVRGRSIPGLVAAALYAACRDTETPRTLTDVANGINIKRKDVARCYRLLLRELDLKMPVVDPIKCVARIASKAGLSEKTKRKALQILKDAAEIEISAGKDPMGLAAAALYLSCVMNGENKTQKDVAQAAGVTEVTIRNRYKGLKESLKL</sequence>
<reference evidence="12" key="1">
    <citation type="submission" date="2016-12" db="EMBL/GenBank/DDBJ databases">
        <authorList>
            <person name="Herbold C."/>
        </authorList>
    </citation>
    <scope>NUCLEOTIDE SEQUENCE [LARGE SCALE GENOMIC DNA]</scope>
</reference>
<keyword evidence="12" id="KW-1185">Reference proteome</keyword>
<dbReference type="Proteomes" id="UP000232412">
    <property type="component" value="Unassembled WGS sequence"/>
</dbReference>
<evidence type="ECO:0000256" key="1">
    <source>
        <dbReference type="ARBA" id="ARBA00010857"/>
    </source>
</evidence>
<dbReference type="PROSITE" id="PS51134">
    <property type="entry name" value="ZF_TFIIB"/>
    <property type="match status" value="1"/>
</dbReference>
<dbReference type="PANTHER" id="PTHR11618">
    <property type="entry name" value="TRANSCRIPTION INITIATION FACTOR IIB-RELATED"/>
    <property type="match status" value="1"/>
</dbReference>
<dbReference type="GO" id="GO:0003700">
    <property type="term" value="F:DNA-binding transcription factor activity"/>
    <property type="evidence" value="ECO:0007669"/>
    <property type="project" value="UniProtKB-UniRule"/>
</dbReference>